<name>A0A0L8H1M4_OCTBM</name>
<evidence type="ECO:0000313" key="1">
    <source>
        <dbReference type="EMBL" id="KOF83166.1"/>
    </source>
</evidence>
<gene>
    <name evidence="1" type="ORF">OCBIM_22024276mg</name>
</gene>
<protein>
    <submittedName>
        <fullName evidence="1">Uncharacterized protein</fullName>
    </submittedName>
</protein>
<dbReference type="EMBL" id="KQ419562">
    <property type="protein sequence ID" value="KOF83166.1"/>
    <property type="molecule type" value="Genomic_DNA"/>
</dbReference>
<dbReference type="AlphaFoldDB" id="A0A0L8H1M4"/>
<organism evidence="1">
    <name type="scientific">Octopus bimaculoides</name>
    <name type="common">California two-spotted octopus</name>
    <dbReference type="NCBI Taxonomy" id="37653"/>
    <lineage>
        <taxon>Eukaryota</taxon>
        <taxon>Metazoa</taxon>
        <taxon>Spiralia</taxon>
        <taxon>Lophotrochozoa</taxon>
        <taxon>Mollusca</taxon>
        <taxon>Cephalopoda</taxon>
        <taxon>Coleoidea</taxon>
        <taxon>Octopodiformes</taxon>
        <taxon>Octopoda</taxon>
        <taxon>Incirrata</taxon>
        <taxon>Octopodidae</taxon>
        <taxon>Octopus</taxon>
    </lineage>
</organism>
<proteinExistence type="predicted"/>
<reference evidence="1" key="1">
    <citation type="submission" date="2015-07" db="EMBL/GenBank/DDBJ databases">
        <title>MeaNS - Measles Nucleotide Surveillance Program.</title>
        <authorList>
            <person name="Tran T."/>
            <person name="Druce J."/>
        </authorList>
    </citation>
    <scope>NUCLEOTIDE SEQUENCE</scope>
    <source>
        <strain evidence="1">UCB-OBI-ISO-001</strain>
        <tissue evidence="1">Gonad</tissue>
    </source>
</reference>
<sequence>MVSRNYFLNVMLTDTFYLIPSLKYFHEAQVFVLTDCGYSWVVTLDFSLLHVLIL</sequence>
<accession>A0A0L8H1M4</accession>